<feature type="region of interest" description="Disordered" evidence="1">
    <location>
        <begin position="1"/>
        <end position="44"/>
    </location>
</feature>
<reference evidence="2" key="1">
    <citation type="submission" date="2012-02" db="EMBL/GenBank/DDBJ databases">
        <title>Whole genome shotgun sequence of Gordonia otitidis NBRC 100426.</title>
        <authorList>
            <person name="Yoshida I."/>
            <person name="Hosoyama A."/>
            <person name="Tsuchikane K."/>
            <person name="Katsumata H."/>
            <person name="Yamazaki S."/>
            <person name="Fujita N."/>
        </authorList>
    </citation>
    <scope>NUCLEOTIDE SEQUENCE [LARGE SCALE GENOMIC DNA]</scope>
    <source>
        <strain evidence="2">NBRC 100426</strain>
    </source>
</reference>
<keyword evidence="3" id="KW-1185">Reference proteome</keyword>
<protein>
    <submittedName>
        <fullName evidence="2">Uncharacterized protein</fullName>
    </submittedName>
</protein>
<feature type="compositionally biased region" description="Basic residues" evidence="1">
    <location>
        <begin position="16"/>
        <end position="34"/>
    </location>
</feature>
<feature type="compositionally biased region" description="Basic and acidic residues" evidence="1">
    <location>
        <begin position="1"/>
        <end position="10"/>
    </location>
</feature>
<name>H5THT3_GORO1</name>
<comment type="caution">
    <text evidence="2">The sequence shown here is derived from an EMBL/GenBank/DDBJ whole genome shotgun (WGS) entry which is preliminary data.</text>
</comment>
<organism evidence="2 3">
    <name type="scientific">Gordonia otitidis (strain DSM 44809 / CCUG 52243 / JCM 12355 / NBRC 100426 / IFM 10032)</name>
    <dbReference type="NCBI Taxonomy" id="1108044"/>
    <lineage>
        <taxon>Bacteria</taxon>
        <taxon>Bacillati</taxon>
        <taxon>Actinomycetota</taxon>
        <taxon>Actinomycetes</taxon>
        <taxon>Mycobacteriales</taxon>
        <taxon>Gordoniaceae</taxon>
        <taxon>Gordonia</taxon>
    </lineage>
</organism>
<sequence length="323" mass="35221">MDSVTRHRDAFSVQRMGRRNHKSPKPTVGRHTRNRTTGSGRQYHAATRRRLNRIPWASTGVPDLQAALIDAFRGLAEEWAGYILPAGARMLDAIERVDRHRHGLLDLTDEEYVDLAEEYCDVVDLYTMLRGMLGRADTSAEVLARVSPIWVPATVTGSTVAADESAGGEVGRVDVRVLPTLGAAGLLIFEKPLTRMTEGPLPNGIVTPTVDVDAVLWWSHAEFADIGVGGACKKDDTTECTSIEVQPLTRSRDLQPLRGEAWRLSVLTEVTNYSVDPADDMSRAGSGRSLFEMLGTLGVALEHSDLRVTEESGTLTMGVDDAA</sequence>
<accession>H5THT3</accession>
<dbReference type="EMBL" id="BAFB01000036">
    <property type="protein sequence ID" value="GAB33041.1"/>
    <property type="molecule type" value="Genomic_DNA"/>
</dbReference>
<dbReference type="OrthoDB" id="4368066at2"/>
<proteinExistence type="predicted"/>
<evidence type="ECO:0000313" key="3">
    <source>
        <dbReference type="Proteomes" id="UP000005038"/>
    </source>
</evidence>
<dbReference type="AlphaFoldDB" id="H5THT3"/>
<dbReference type="Proteomes" id="UP000005038">
    <property type="component" value="Unassembled WGS sequence"/>
</dbReference>
<evidence type="ECO:0000256" key="1">
    <source>
        <dbReference type="SAM" id="MobiDB-lite"/>
    </source>
</evidence>
<gene>
    <name evidence="2" type="ORF">GOOTI_036_00520</name>
</gene>
<evidence type="ECO:0000313" key="2">
    <source>
        <dbReference type="EMBL" id="GAB33041.1"/>
    </source>
</evidence>